<dbReference type="PANTHER" id="PTHR21573">
    <property type="entry name" value="ER MEMBRANE PROTEIN COMPLEX SUBUNIT 1"/>
    <property type="match status" value="1"/>
</dbReference>
<dbReference type="Pfam" id="PF07774">
    <property type="entry name" value="EMC1_C"/>
    <property type="match status" value="1"/>
</dbReference>
<accession>A0A183D8P0</accession>
<evidence type="ECO:0000256" key="1">
    <source>
        <dbReference type="ARBA" id="ARBA00004115"/>
    </source>
</evidence>
<organism evidence="11">
    <name type="scientific">Gongylonema pulchrum</name>
    <dbReference type="NCBI Taxonomy" id="637853"/>
    <lineage>
        <taxon>Eukaryota</taxon>
        <taxon>Metazoa</taxon>
        <taxon>Ecdysozoa</taxon>
        <taxon>Nematoda</taxon>
        <taxon>Chromadorea</taxon>
        <taxon>Rhabditida</taxon>
        <taxon>Spirurina</taxon>
        <taxon>Spiruromorpha</taxon>
        <taxon>Spiruroidea</taxon>
        <taxon>Gongylonematidae</taxon>
        <taxon>Gongylonema</taxon>
    </lineage>
</organism>
<keyword evidence="5" id="KW-0732">Signal</keyword>
<dbReference type="InterPro" id="IPR011678">
    <property type="entry name" value="EMC1_C"/>
</dbReference>
<dbReference type="WBParaSite" id="GPUH_0000508801-mRNA-1">
    <property type="protein sequence ID" value="GPUH_0000508801-mRNA-1"/>
    <property type="gene ID" value="GPUH_0000508801"/>
</dbReference>
<evidence type="ECO:0000256" key="8">
    <source>
        <dbReference type="ARBA" id="ARBA00023136"/>
    </source>
</evidence>
<keyword evidence="9" id="KW-0325">Glycoprotein</keyword>
<name>A0A183D8P0_9BILA</name>
<evidence type="ECO:0000256" key="9">
    <source>
        <dbReference type="ARBA" id="ARBA00023180"/>
    </source>
</evidence>
<comment type="similarity">
    <text evidence="2">Belongs to the EMC1 family.</text>
</comment>
<reference evidence="11" key="1">
    <citation type="submission" date="2016-06" db="UniProtKB">
        <authorList>
            <consortium name="WormBaseParasite"/>
        </authorList>
    </citation>
    <scope>IDENTIFICATION</scope>
</reference>
<keyword evidence="4" id="KW-0812">Transmembrane</keyword>
<comment type="subcellular location">
    <subcellularLocation>
        <location evidence="1">Endoplasmic reticulum membrane</location>
        <topology evidence="1">Single-pass type I membrane protein</topology>
    </subcellularLocation>
</comment>
<evidence type="ECO:0000256" key="2">
    <source>
        <dbReference type="ARBA" id="ARBA00007904"/>
    </source>
</evidence>
<evidence type="ECO:0000256" key="3">
    <source>
        <dbReference type="ARBA" id="ARBA00020824"/>
    </source>
</evidence>
<keyword evidence="6" id="KW-0256">Endoplasmic reticulum</keyword>
<evidence type="ECO:0000259" key="10">
    <source>
        <dbReference type="Pfam" id="PF07774"/>
    </source>
</evidence>
<protein>
    <recommendedName>
        <fullName evidence="3">ER membrane protein complex subunit 1</fullName>
    </recommendedName>
</protein>
<dbReference type="PANTHER" id="PTHR21573:SF0">
    <property type="entry name" value="ER MEMBRANE PROTEIN COMPLEX SUBUNIT 1"/>
    <property type="match status" value="1"/>
</dbReference>
<dbReference type="AlphaFoldDB" id="A0A183D8P0"/>
<keyword evidence="8" id="KW-0472">Membrane</keyword>
<evidence type="ECO:0000313" key="11">
    <source>
        <dbReference type="WBParaSite" id="GPUH_0000508801-mRNA-1"/>
    </source>
</evidence>
<evidence type="ECO:0000256" key="7">
    <source>
        <dbReference type="ARBA" id="ARBA00022989"/>
    </source>
</evidence>
<evidence type="ECO:0000256" key="5">
    <source>
        <dbReference type="ARBA" id="ARBA00022729"/>
    </source>
</evidence>
<dbReference type="GO" id="GO:0072546">
    <property type="term" value="C:EMC complex"/>
    <property type="evidence" value="ECO:0007669"/>
    <property type="project" value="InterPro"/>
</dbReference>
<dbReference type="InterPro" id="IPR026895">
    <property type="entry name" value="EMC1"/>
</dbReference>
<evidence type="ECO:0000256" key="6">
    <source>
        <dbReference type="ARBA" id="ARBA00022824"/>
    </source>
</evidence>
<evidence type="ECO:0000256" key="4">
    <source>
        <dbReference type="ARBA" id="ARBA00022692"/>
    </source>
</evidence>
<proteinExistence type="inferred from homology"/>
<dbReference type="GO" id="GO:0034975">
    <property type="term" value="P:protein folding in endoplasmic reticulum"/>
    <property type="evidence" value="ECO:0007669"/>
    <property type="project" value="TreeGrafter"/>
</dbReference>
<keyword evidence="7" id="KW-1133">Transmembrane helix</keyword>
<sequence length="391" mass="44008">LESFKRRLKSQADQFRRACLGAANQIFSPTNFSPFQLKSFADWLASLRLASRSPYRKDAPRERDYFNLRKMIVVSTLKSIVYGIDSSDGTIIWHLYLGRNIKPLRSSLGDEKIPLYVQRTTAHYHFSPVATVVAADESTGHTVLISFDPITGTVSERKVLSVQVKRIELLPYTNPHTHKHHLVMLDNNNQVILYPEYDGAMEQHAPVYLFNFNTAGDLEGFALNVALRKLLPVWKVKLGFSAEQKVVAVAAKPFHQKVHSAGRVLGNRSVLYKYVNPNLVAVASHDPIHSLLQIHLVDAVSGYIVYNAKQNKIAGPVHLVHCENWLAYSYWNEKGRRMEIAVVELYEGLEQTDALHYNSLTPTLMPNVAAVSQAYIFPQGITALGVTETGW</sequence>
<feature type="domain" description="ER membrane protein complex subunit 1 C-terminal" evidence="10">
    <location>
        <begin position="322"/>
        <end position="389"/>
    </location>
</feature>